<dbReference type="SUPFAM" id="SSF48371">
    <property type="entry name" value="ARM repeat"/>
    <property type="match status" value="1"/>
</dbReference>
<comment type="similarity">
    <text evidence="2">Belongs to the TAF6 family.</text>
</comment>
<evidence type="ECO:0000256" key="3">
    <source>
        <dbReference type="ARBA" id="ARBA00023015"/>
    </source>
</evidence>
<keyword evidence="3" id="KW-0805">Transcription regulation</keyword>
<dbReference type="GO" id="GO:0046982">
    <property type="term" value="F:protein heterodimerization activity"/>
    <property type="evidence" value="ECO:0007669"/>
    <property type="project" value="InterPro"/>
</dbReference>
<accession>A0A8H5HX44</accession>
<dbReference type="InterPro" id="IPR009072">
    <property type="entry name" value="Histone-fold"/>
</dbReference>
<dbReference type="Gene3D" id="1.10.20.10">
    <property type="entry name" value="Histone, subunit A"/>
    <property type="match status" value="1"/>
</dbReference>
<gene>
    <name evidence="7" type="ORF">D9757_003073</name>
</gene>
<feature type="domain" description="TATA box binding protein associated factor (TAF) histone-like fold" evidence="6">
    <location>
        <begin position="17"/>
        <end position="80"/>
    </location>
</feature>
<dbReference type="GO" id="GO:0051123">
    <property type="term" value="P:RNA polymerase II preinitiation complex assembly"/>
    <property type="evidence" value="ECO:0007669"/>
    <property type="project" value="TreeGrafter"/>
</dbReference>
<dbReference type="GO" id="GO:0046695">
    <property type="term" value="C:SLIK (SAGA-like) complex"/>
    <property type="evidence" value="ECO:0007669"/>
    <property type="project" value="InterPro"/>
</dbReference>
<sequence length="502" mass="54244">MSAKPSKTGTTSPQQAGVFKIDSIKDVAELLNINISDVVATALASDVEYRVHQVVEEAAKFMRHGRRTTMTTSDIEQALRVLNIEPLYGHTPHNPPIFRRAAPVYSGNSASSSTNNTGAVYFVEDEEIDFDRVLREEKIVMPRGVSWTAHWLAVEGVQPLIPENPPPVPRDVETSAVTETPKPNGIVAAPSAPPLAILNGVGVAGNAKKPAQQQQQAQQPLVKQVLSRELQLYYTRLTSSLLPPSSDLAKRTAALASLRSDAGLQALLPYLIRWVAEGVVGALKEGGQSETDGKILEVLMEVIGSILDNKNLFVEPYLHQLLPPLLSTLLHSSLPRSHSTQLRTISSQTLSGLLTKHSTTYPSLSPRIMKTLLLALISPGKSKGTREGAIRGLIGVGKEAVRKGLVDSGGAKVVGSEVENGMEWTENEVLIKAVTDALRVLHPPSDSEMTDSLDLSKSVDLQVSTRLHELLGDFFSEKVEGDAAWARAILGENTEENLMVAN</sequence>
<organism evidence="7 8">
    <name type="scientific">Collybiopsis confluens</name>
    <dbReference type="NCBI Taxonomy" id="2823264"/>
    <lineage>
        <taxon>Eukaryota</taxon>
        <taxon>Fungi</taxon>
        <taxon>Dikarya</taxon>
        <taxon>Basidiomycota</taxon>
        <taxon>Agaricomycotina</taxon>
        <taxon>Agaricomycetes</taxon>
        <taxon>Agaricomycetidae</taxon>
        <taxon>Agaricales</taxon>
        <taxon>Marasmiineae</taxon>
        <taxon>Omphalotaceae</taxon>
        <taxon>Collybiopsis</taxon>
    </lineage>
</organism>
<reference evidence="7 8" key="1">
    <citation type="journal article" date="2020" name="ISME J.">
        <title>Uncovering the hidden diversity of litter-decomposition mechanisms in mushroom-forming fungi.</title>
        <authorList>
            <person name="Floudas D."/>
            <person name="Bentzer J."/>
            <person name="Ahren D."/>
            <person name="Johansson T."/>
            <person name="Persson P."/>
            <person name="Tunlid A."/>
        </authorList>
    </citation>
    <scope>NUCLEOTIDE SEQUENCE [LARGE SCALE GENOMIC DNA]</scope>
    <source>
        <strain evidence="7 8">CBS 406.79</strain>
    </source>
</reference>
<evidence type="ECO:0000256" key="4">
    <source>
        <dbReference type="ARBA" id="ARBA00023163"/>
    </source>
</evidence>
<dbReference type="InterPro" id="IPR046344">
    <property type="entry name" value="TAF6_C_sf"/>
</dbReference>
<dbReference type="OrthoDB" id="361039at2759"/>
<dbReference type="Gene3D" id="1.25.40.770">
    <property type="entry name" value="TAF6, C-terminal HEAT repeat domain"/>
    <property type="match status" value="1"/>
</dbReference>
<keyword evidence="8" id="KW-1185">Reference proteome</keyword>
<dbReference type="SUPFAM" id="SSF47113">
    <property type="entry name" value="Histone-fold"/>
    <property type="match status" value="1"/>
</dbReference>
<dbReference type="CDD" id="cd08050">
    <property type="entry name" value="TAF6C"/>
    <property type="match status" value="1"/>
</dbReference>
<dbReference type="PANTHER" id="PTHR10221:SF9">
    <property type="entry name" value="TRANSCRIPTION INITIATION FACTOR TFIID SUBUNIT 6"/>
    <property type="match status" value="1"/>
</dbReference>
<dbReference type="InterPro" id="IPR016024">
    <property type="entry name" value="ARM-type_fold"/>
</dbReference>
<protein>
    <recommendedName>
        <fullName evidence="6">TATA box binding protein associated factor (TAF) histone-like fold domain-containing protein</fullName>
    </recommendedName>
</protein>
<dbReference type="Pfam" id="PF07571">
    <property type="entry name" value="TAF6_C"/>
    <property type="match status" value="1"/>
</dbReference>
<evidence type="ECO:0000313" key="7">
    <source>
        <dbReference type="EMBL" id="KAF5391214.1"/>
    </source>
</evidence>
<evidence type="ECO:0000313" key="8">
    <source>
        <dbReference type="Proteomes" id="UP000518752"/>
    </source>
</evidence>
<dbReference type="InterPro" id="IPR004823">
    <property type="entry name" value="TAF_TATA-bd_Histone-like_dom"/>
</dbReference>
<evidence type="ECO:0000259" key="6">
    <source>
        <dbReference type="SMART" id="SM00803"/>
    </source>
</evidence>
<keyword evidence="5" id="KW-0539">Nucleus</keyword>
<keyword evidence="4" id="KW-0804">Transcription</keyword>
<dbReference type="Proteomes" id="UP000518752">
    <property type="component" value="Unassembled WGS sequence"/>
</dbReference>
<name>A0A8H5HX44_9AGAR</name>
<dbReference type="GO" id="GO:0003713">
    <property type="term" value="F:transcription coactivator activity"/>
    <property type="evidence" value="ECO:0007669"/>
    <property type="project" value="TreeGrafter"/>
</dbReference>
<evidence type="ECO:0000256" key="5">
    <source>
        <dbReference type="ARBA" id="ARBA00023242"/>
    </source>
</evidence>
<dbReference type="GO" id="GO:0000124">
    <property type="term" value="C:SAGA complex"/>
    <property type="evidence" value="ECO:0007669"/>
    <property type="project" value="InterPro"/>
</dbReference>
<dbReference type="Pfam" id="PF02969">
    <property type="entry name" value="TAF"/>
    <property type="match status" value="1"/>
</dbReference>
<comment type="subcellular location">
    <subcellularLocation>
        <location evidence="1">Nucleus</location>
    </subcellularLocation>
</comment>
<evidence type="ECO:0000256" key="2">
    <source>
        <dbReference type="ARBA" id="ARBA00007688"/>
    </source>
</evidence>
<proteinExistence type="inferred from homology"/>
<dbReference type="CDD" id="cd22931">
    <property type="entry name" value="HFD_TAF6"/>
    <property type="match status" value="1"/>
</dbReference>
<dbReference type="SMART" id="SM00803">
    <property type="entry name" value="TAF"/>
    <property type="match status" value="1"/>
</dbReference>
<dbReference type="InterPro" id="IPR037796">
    <property type="entry name" value="TAF6"/>
</dbReference>
<dbReference type="AlphaFoldDB" id="A0A8H5HX44"/>
<dbReference type="EMBL" id="JAACJN010000011">
    <property type="protein sequence ID" value="KAF5391214.1"/>
    <property type="molecule type" value="Genomic_DNA"/>
</dbReference>
<evidence type="ECO:0000256" key="1">
    <source>
        <dbReference type="ARBA" id="ARBA00004123"/>
    </source>
</evidence>
<dbReference type="PANTHER" id="PTHR10221">
    <property type="entry name" value="TRANSCRIPTION INITIATION FACTOR TFIID SUBUNIT 6"/>
    <property type="match status" value="1"/>
</dbReference>
<dbReference type="GO" id="GO:0016251">
    <property type="term" value="F:RNA polymerase II general transcription initiation factor activity"/>
    <property type="evidence" value="ECO:0007669"/>
    <property type="project" value="InterPro"/>
</dbReference>
<dbReference type="InterPro" id="IPR011442">
    <property type="entry name" value="TAF6_C"/>
</dbReference>
<dbReference type="GO" id="GO:0005669">
    <property type="term" value="C:transcription factor TFIID complex"/>
    <property type="evidence" value="ECO:0007669"/>
    <property type="project" value="InterPro"/>
</dbReference>
<comment type="caution">
    <text evidence="7">The sequence shown here is derived from an EMBL/GenBank/DDBJ whole genome shotgun (WGS) entry which is preliminary data.</text>
</comment>